<proteinExistence type="predicted"/>
<keyword evidence="2" id="KW-1185">Reference proteome</keyword>
<dbReference type="EMBL" id="RDQH01000340">
    <property type="protein sequence ID" value="RXH76968.1"/>
    <property type="molecule type" value="Genomic_DNA"/>
</dbReference>
<gene>
    <name evidence="1" type="ORF">DVH24_019856</name>
</gene>
<dbReference type="PANTHER" id="PTHR33240:SF17">
    <property type="entry name" value="EUKARYOTIC PEPTIDE CHAIN RELEASE FACTOR GTP-BINDING SUBUNIT-LIKE"/>
    <property type="match status" value="1"/>
</dbReference>
<evidence type="ECO:0000313" key="2">
    <source>
        <dbReference type="Proteomes" id="UP000290289"/>
    </source>
</evidence>
<evidence type="ECO:0000313" key="1">
    <source>
        <dbReference type="EMBL" id="RXH76968.1"/>
    </source>
</evidence>
<name>A0A498HZD3_MALDO</name>
<dbReference type="PANTHER" id="PTHR33240">
    <property type="entry name" value="OS08G0508500 PROTEIN"/>
    <property type="match status" value="1"/>
</dbReference>
<sequence length="84" mass="9689">MDRDLDDVHSSHDDASVIKVQISNAMVSHVLVDNRYGVNILFKDAMERIRILDNMDKSKITLHSFNRTDVRSLKRVRLVVQAEP</sequence>
<dbReference type="AlphaFoldDB" id="A0A498HZD3"/>
<dbReference type="Proteomes" id="UP000290289">
    <property type="component" value="Chromosome 14"/>
</dbReference>
<comment type="caution">
    <text evidence="1">The sequence shown here is derived from an EMBL/GenBank/DDBJ whole genome shotgun (WGS) entry which is preliminary data.</text>
</comment>
<reference evidence="1 2" key="1">
    <citation type="submission" date="2018-10" db="EMBL/GenBank/DDBJ databases">
        <title>A high-quality apple genome assembly.</title>
        <authorList>
            <person name="Hu J."/>
        </authorList>
    </citation>
    <scope>NUCLEOTIDE SEQUENCE [LARGE SCALE GENOMIC DNA]</scope>
    <source>
        <strain evidence="2">cv. HFTH1</strain>
        <tissue evidence="1">Young leaf</tissue>
    </source>
</reference>
<organism evidence="1 2">
    <name type="scientific">Malus domestica</name>
    <name type="common">Apple</name>
    <name type="synonym">Pyrus malus</name>
    <dbReference type="NCBI Taxonomy" id="3750"/>
    <lineage>
        <taxon>Eukaryota</taxon>
        <taxon>Viridiplantae</taxon>
        <taxon>Streptophyta</taxon>
        <taxon>Embryophyta</taxon>
        <taxon>Tracheophyta</taxon>
        <taxon>Spermatophyta</taxon>
        <taxon>Magnoliopsida</taxon>
        <taxon>eudicotyledons</taxon>
        <taxon>Gunneridae</taxon>
        <taxon>Pentapetalae</taxon>
        <taxon>rosids</taxon>
        <taxon>fabids</taxon>
        <taxon>Rosales</taxon>
        <taxon>Rosaceae</taxon>
        <taxon>Amygdaloideae</taxon>
        <taxon>Maleae</taxon>
        <taxon>Malus</taxon>
    </lineage>
</organism>
<protein>
    <submittedName>
        <fullName evidence="1">Uncharacterized protein</fullName>
    </submittedName>
</protein>
<accession>A0A498HZD3</accession>